<accession>A0A5K7YMG0</accession>
<gene>
    <name evidence="1" type="ORF">DSCA_29790</name>
</gene>
<dbReference type="EMBL" id="AP021874">
    <property type="protein sequence ID" value="BBO69049.1"/>
    <property type="molecule type" value="Genomic_DNA"/>
</dbReference>
<reference evidence="1 2" key="1">
    <citation type="submission" date="2019-11" db="EMBL/GenBank/DDBJ databases">
        <title>Comparative genomics of hydrocarbon-degrading Desulfosarcina strains.</title>
        <authorList>
            <person name="Watanabe M."/>
            <person name="Kojima H."/>
            <person name="Fukui M."/>
        </authorList>
    </citation>
    <scope>NUCLEOTIDE SEQUENCE [LARGE SCALE GENOMIC DNA]</scope>
    <source>
        <strain evidence="1 2">PL12</strain>
    </source>
</reference>
<keyword evidence="2" id="KW-1185">Reference proteome</keyword>
<dbReference type="KEGG" id="dalk:DSCA_29790"/>
<protein>
    <submittedName>
        <fullName evidence="1">Uncharacterized protein</fullName>
    </submittedName>
</protein>
<dbReference type="Proteomes" id="UP000427906">
    <property type="component" value="Chromosome"/>
</dbReference>
<dbReference type="OrthoDB" id="5432197at2"/>
<name>A0A5K7YMG0_9BACT</name>
<dbReference type="AlphaFoldDB" id="A0A5K7YMG0"/>
<sequence length="73" mass="8534">METHDVTVFDLYPFTVGQKINIEGGPRKGDWEVVAVTDRKVRLRCPFSGREFDWNRFCYVVDERTGVPWPGKE</sequence>
<evidence type="ECO:0000313" key="1">
    <source>
        <dbReference type="EMBL" id="BBO69049.1"/>
    </source>
</evidence>
<evidence type="ECO:0000313" key="2">
    <source>
        <dbReference type="Proteomes" id="UP000427906"/>
    </source>
</evidence>
<dbReference type="RefSeq" id="WP_155317132.1">
    <property type="nucleotide sequence ID" value="NZ_AP021874.1"/>
</dbReference>
<proteinExistence type="predicted"/>
<organism evidence="1 2">
    <name type="scientific">Desulfosarcina alkanivorans</name>
    <dbReference type="NCBI Taxonomy" id="571177"/>
    <lineage>
        <taxon>Bacteria</taxon>
        <taxon>Pseudomonadati</taxon>
        <taxon>Thermodesulfobacteriota</taxon>
        <taxon>Desulfobacteria</taxon>
        <taxon>Desulfobacterales</taxon>
        <taxon>Desulfosarcinaceae</taxon>
        <taxon>Desulfosarcina</taxon>
    </lineage>
</organism>